<evidence type="ECO:0000256" key="5">
    <source>
        <dbReference type="ARBA" id="ARBA00023136"/>
    </source>
</evidence>
<keyword evidence="5 7" id="KW-0472">Membrane</keyword>
<dbReference type="InterPro" id="IPR050189">
    <property type="entry name" value="MFS_Efflux_Transporters"/>
</dbReference>
<feature type="transmembrane region" description="Helical" evidence="7">
    <location>
        <begin position="282"/>
        <end position="302"/>
    </location>
</feature>
<dbReference type="InterPro" id="IPR036259">
    <property type="entry name" value="MFS_trans_sf"/>
</dbReference>
<dbReference type="CDD" id="cd17324">
    <property type="entry name" value="MFS_NepI_like"/>
    <property type="match status" value="1"/>
</dbReference>
<sequence>MRNIPIRGDVEAGADSDPGIVTGKPSLNEPGTGGLGDGRAEADGRDGSGLGSVWMLGLGTFAVGTDAFVVAGFLPDMAESLSVSTATAGLSVTVFAVAYAVAAPVLATLTARIPRRGLLVAALIVLAVANLGSALAPTMALLLAARVAAALGAAVYTPNAGAVSAALVRPQLRARALAIVVGGLTVATALGVPLGTVAVRWLDWRAALGIVAALCLLVAIWLSRLLPSLPGNPRVPVRTRLAVLAKPAVAAILPLTAIGMAAGYVAYAYTVPALASVGVREHAVTLMLFLYGAGAVAGNLASGYATDRWGPTRVLAIGYAGMAIGLAALMWIAVSGLHSPGLVGVLVLLWGAGTWCQTPAQQHRLIDAAPGEAPLVVSLNASGIYAGIGLGTVLGGAVVAARDGAIFGLGASIAVVALVFLLVTSSVRARHARGTQRPTASSAP</sequence>
<feature type="domain" description="Major facilitator superfamily (MFS) profile" evidence="8">
    <location>
        <begin position="52"/>
        <end position="432"/>
    </location>
</feature>
<dbReference type="EMBL" id="LR215973">
    <property type="protein sequence ID" value="VFB01727.1"/>
    <property type="molecule type" value="Genomic_DNA"/>
</dbReference>
<dbReference type="PANTHER" id="PTHR43124:SF10">
    <property type="entry name" value="PURINE EFFLUX PUMP PBUE"/>
    <property type="match status" value="1"/>
</dbReference>
<dbReference type="InterPro" id="IPR011701">
    <property type="entry name" value="MFS"/>
</dbReference>
<name>A0A4U8W6E5_9NOCA</name>
<feature type="transmembrane region" description="Helical" evidence="7">
    <location>
        <begin position="175"/>
        <end position="194"/>
    </location>
</feature>
<evidence type="ECO:0000256" key="7">
    <source>
        <dbReference type="SAM" id="Phobius"/>
    </source>
</evidence>
<evidence type="ECO:0000256" key="2">
    <source>
        <dbReference type="ARBA" id="ARBA00022475"/>
    </source>
</evidence>
<feature type="transmembrane region" description="Helical" evidence="7">
    <location>
        <begin position="118"/>
        <end position="141"/>
    </location>
</feature>
<organism evidence="9 10">
    <name type="scientific">Nocardia cyriacigeorgica</name>
    <dbReference type="NCBI Taxonomy" id="135487"/>
    <lineage>
        <taxon>Bacteria</taxon>
        <taxon>Bacillati</taxon>
        <taxon>Actinomycetota</taxon>
        <taxon>Actinomycetes</taxon>
        <taxon>Mycobacteriales</taxon>
        <taxon>Nocardiaceae</taxon>
        <taxon>Nocardia</taxon>
    </lineage>
</organism>
<dbReference type="Proteomes" id="UP000290439">
    <property type="component" value="Chromosome"/>
</dbReference>
<evidence type="ECO:0000256" key="3">
    <source>
        <dbReference type="ARBA" id="ARBA00022692"/>
    </source>
</evidence>
<feature type="transmembrane region" description="Helical" evidence="7">
    <location>
        <begin position="53"/>
        <end position="74"/>
    </location>
</feature>
<feature type="region of interest" description="Disordered" evidence="6">
    <location>
        <begin position="1"/>
        <end position="42"/>
    </location>
</feature>
<evidence type="ECO:0000313" key="10">
    <source>
        <dbReference type="Proteomes" id="UP000290439"/>
    </source>
</evidence>
<feature type="transmembrane region" description="Helical" evidence="7">
    <location>
        <begin position="405"/>
        <end position="423"/>
    </location>
</feature>
<feature type="transmembrane region" description="Helical" evidence="7">
    <location>
        <begin position="147"/>
        <end position="168"/>
    </location>
</feature>
<feature type="transmembrane region" description="Helical" evidence="7">
    <location>
        <begin position="86"/>
        <end position="106"/>
    </location>
</feature>
<feature type="transmembrane region" description="Helical" evidence="7">
    <location>
        <begin position="248"/>
        <end position="270"/>
    </location>
</feature>
<evidence type="ECO:0000256" key="4">
    <source>
        <dbReference type="ARBA" id="ARBA00022989"/>
    </source>
</evidence>
<dbReference type="AlphaFoldDB" id="A0A4U8W6E5"/>
<dbReference type="PANTHER" id="PTHR43124">
    <property type="entry name" value="PURINE EFFLUX PUMP PBUE"/>
    <property type="match status" value="1"/>
</dbReference>
<dbReference type="GO" id="GO:0005886">
    <property type="term" value="C:plasma membrane"/>
    <property type="evidence" value="ECO:0007669"/>
    <property type="project" value="UniProtKB-SubCell"/>
</dbReference>
<accession>A0A4U8W6E5</accession>
<dbReference type="Gene3D" id="1.20.1250.20">
    <property type="entry name" value="MFS general substrate transporter like domains"/>
    <property type="match status" value="1"/>
</dbReference>
<proteinExistence type="predicted"/>
<evidence type="ECO:0000256" key="6">
    <source>
        <dbReference type="SAM" id="MobiDB-lite"/>
    </source>
</evidence>
<comment type="subcellular location">
    <subcellularLocation>
        <location evidence="1">Cell membrane</location>
        <topology evidence="1">Multi-pass membrane protein</topology>
    </subcellularLocation>
</comment>
<dbReference type="InterPro" id="IPR020846">
    <property type="entry name" value="MFS_dom"/>
</dbReference>
<feature type="transmembrane region" description="Helical" evidence="7">
    <location>
        <begin position="339"/>
        <end position="356"/>
    </location>
</feature>
<keyword evidence="4 7" id="KW-1133">Transmembrane helix</keyword>
<protein>
    <submittedName>
        <fullName evidence="9">Purine efflux pump PbuE</fullName>
    </submittedName>
</protein>
<evidence type="ECO:0000256" key="1">
    <source>
        <dbReference type="ARBA" id="ARBA00004651"/>
    </source>
</evidence>
<dbReference type="RefSeq" id="WP_232052335.1">
    <property type="nucleotide sequence ID" value="NZ_LR215973.1"/>
</dbReference>
<keyword evidence="3 7" id="KW-0812">Transmembrane</keyword>
<dbReference type="PROSITE" id="PS50850">
    <property type="entry name" value="MFS"/>
    <property type="match status" value="1"/>
</dbReference>
<feature type="transmembrane region" description="Helical" evidence="7">
    <location>
        <begin position="377"/>
        <end position="399"/>
    </location>
</feature>
<dbReference type="SUPFAM" id="SSF103473">
    <property type="entry name" value="MFS general substrate transporter"/>
    <property type="match status" value="1"/>
</dbReference>
<reference evidence="9 10" key="1">
    <citation type="submission" date="2019-02" db="EMBL/GenBank/DDBJ databases">
        <authorList>
            <consortium name="Pathogen Informatics"/>
        </authorList>
    </citation>
    <scope>NUCLEOTIDE SEQUENCE [LARGE SCALE GENOMIC DNA]</scope>
    <source>
        <strain evidence="9 10">3012STDY6756504</strain>
    </source>
</reference>
<dbReference type="Pfam" id="PF07690">
    <property type="entry name" value="MFS_1"/>
    <property type="match status" value="1"/>
</dbReference>
<dbReference type="GO" id="GO:0022857">
    <property type="term" value="F:transmembrane transporter activity"/>
    <property type="evidence" value="ECO:0007669"/>
    <property type="project" value="InterPro"/>
</dbReference>
<gene>
    <name evidence="9" type="primary">pbuE_2</name>
    <name evidence="9" type="ORF">NCTC10797_05551</name>
</gene>
<evidence type="ECO:0000313" key="9">
    <source>
        <dbReference type="EMBL" id="VFB01727.1"/>
    </source>
</evidence>
<feature type="transmembrane region" description="Helical" evidence="7">
    <location>
        <begin position="314"/>
        <end position="333"/>
    </location>
</feature>
<evidence type="ECO:0000259" key="8">
    <source>
        <dbReference type="PROSITE" id="PS50850"/>
    </source>
</evidence>
<keyword evidence="2" id="KW-1003">Cell membrane</keyword>
<feature type="transmembrane region" description="Helical" evidence="7">
    <location>
        <begin position="206"/>
        <end position="227"/>
    </location>
</feature>